<name>A0A7W9EQS5_9SPHN</name>
<keyword evidence="2" id="KW-0812">Transmembrane</keyword>
<feature type="region of interest" description="Disordered" evidence="4">
    <location>
        <begin position="1"/>
        <end position="33"/>
    </location>
</feature>
<dbReference type="AlphaFoldDB" id="A0A7W9EQS5"/>
<dbReference type="GO" id="GO:0008320">
    <property type="term" value="F:protein transmembrane transporter activity"/>
    <property type="evidence" value="ECO:0007669"/>
    <property type="project" value="TreeGrafter"/>
</dbReference>
<evidence type="ECO:0000313" key="7">
    <source>
        <dbReference type="EMBL" id="MBB5706977.1"/>
    </source>
</evidence>
<accession>A0A7W9EQS5</accession>
<dbReference type="InterPro" id="IPR005565">
    <property type="entry name" value="Hemolysn_activator_HlyB_C"/>
</dbReference>
<organism evidence="7 8">
    <name type="scientific">Sphingopyxis panaciterrulae</name>
    <dbReference type="NCBI Taxonomy" id="462372"/>
    <lineage>
        <taxon>Bacteria</taxon>
        <taxon>Pseudomonadati</taxon>
        <taxon>Pseudomonadota</taxon>
        <taxon>Alphaproteobacteria</taxon>
        <taxon>Sphingomonadales</taxon>
        <taxon>Sphingomonadaceae</taxon>
        <taxon>Sphingopyxis</taxon>
    </lineage>
</organism>
<reference evidence="7 8" key="1">
    <citation type="submission" date="2020-08" db="EMBL/GenBank/DDBJ databases">
        <title>Genomic Encyclopedia of Type Strains, Phase IV (KMG-IV): sequencing the most valuable type-strain genomes for metagenomic binning, comparative biology and taxonomic classification.</title>
        <authorList>
            <person name="Goeker M."/>
        </authorList>
    </citation>
    <scope>NUCLEOTIDE SEQUENCE [LARGE SCALE GENOMIC DNA]</scope>
    <source>
        <strain evidence="7 8">DSM 27163</strain>
    </source>
</reference>
<feature type="domain" description="Haemolysin activator HlyB C-terminal" evidence="5">
    <location>
        <begin position="241"/>
        <end position="570"/>
    </location>
</feature>
<comment type="caution">
    <text evidence="7">The sequence shown here is derived from an EMBL/GenBank/DDBJ whole genome shotgun (WGS) entry which is preliminary data.</text>
</comment>
<dbReference type="GO" id="GO:0046819">
    <property type="term" value="P:protein secretion by the type V secretion system"/>
    <property type="evidence" value="ECO:0007669"/>
    <property type="project" value="TreeGrafter"/>
</dbReference>
<evidence type="ECO:0000259" key="6">
    <source>
        <dbReference type="Pfam" id="PF08479"/>
    </source>
</evidence>
<dbReference type="PANTHER" id="PTHR34597">
    <property type="entry name" value="SLR1661 PROTEIN"/>
    <property type="match status" value="1"/>
</dbReference>
<keyword evidence="1" id="KW-0472">Membrane</keyword>
<gene>
    <name evidence="7" type="ORF">FHR21_002339</name>
</gene>
<keyword evidence="8" id="KW-1185">Reference proteome</keyword>
<dbReference type="InterPro" id="IPR013686">
    <property type="entry name" value="Polypept-transport_assoc_ShlB"/>
</dbReference>
<dbReference type="InterPro" id="IPR051544">
    <property type="entry name" value="TPS_OM_transporter"/>
</dbReference>
<dbReference type="Gene3D" id="2.40.160.50">
    <property type="entry name" value="membrane protein fhac: a member of the omp85/tpsb transporter family"/>
    <property type="match status" value="1"/>
</dbReference>
<dbReference type="EMBL" id="JACIJH010000007">
    <property type="protein sequence ID" value="MBB5706977.1"/>
    <property type="molecule type" value="Genomic_DNA"/>
</dbReference>
<dbReference type="GO" id="GO:0098046">
    <property type="term" value="C:type V protein secretion system complex"/>
    <property type="evidence" value="ECO:0007669"/>
    <property type="project" value="TreeGrafter"/>
</dbReference>
<dbReference type="Pfam" id="PF08479">
    <property type="entry name" value="POTRA_2"/>
    <property type="match status" value="1"/>
</dbReference>
<sequence length="610" mass="63929">MIGPPPLEMDEGDMDEDEQRGRQATRSRLADGCPGISRFRSRDRTPLPLALAALFVAVPQTGWAQTASQVTPPTYAPPSVRPAGPIVLPEGPGVTAPPGAEDLAVTLGDLVVEGDRDLQAVAALRATLVGHPIKVAEIFAAARAMEAQAARDGHTLTRVLVPAQELRDGATLRLVVVRGFIERVDTDRVPPLVRKRVAALLAPLIGRDDVTLPMIERRLLLAADTPGMTLQSALAPGEKRGGTVLVIEARHRVVTGFATVDNTLPSSLGRYAVGLGLDVNSALGLGETIYLRASGFPNGGRETSILDPTPRNRALAGGVILPIGTDGLTLNLEGVDARTAPRHRGFLLGTGSRFNRVSARIAYPFVRTRSLTLSGGLSFDAQRERVSVIDPLPLPLSFDKLRVARVDGTLVAATRGGGSLSARVEASFGIDGLGARSRADATPLLPLSRQGADASFRKLAVEAALVQPVGAGVQIAINARAQTAFGKPLVNAEQIGIAAVDGLSPLPSSRLQGDMGYVLRGEIVRPVALPGLRLSIAPYLFGAAGRVRYERPTALERRSTGATAFGAGLRLAGAAQDGSPGASIGLEWGRAHIEGAGDSDRLNIIVVTRF</sequence>
<proteinExistence type="predicted"/>
<keyword evidence="3" id="KW-0998">Cell outer membrane</keyword>
<evidence type="ECO:0000256" key="2">
    <source>
        <dbReference type="ARBA" id="ARBA00022692"/>
    </source>
</evidence>
<dbReference type="Proteomes" id="UP000537161">
    <property type="component" value="Unassembled WGS sequence"/>
</dbReference>
<feature type="domain" description="Polypeptide-transport-associated ShlB-type" evidence="6">
    <location>
        <begin position="118"/>
        <end position="179"/>
    </location>
</feature>
<dbReference type="RefSeq" id="WP_184098408.1">
    <property type="nucleotide sequence ID" value="NZ_JACIJH010000007.1"/>
</dbReference>
<keyword evidence="1" id="KW-1134">Transmembrane beta strand</keyword>
<dbReference type="Pfam" id="PF03865">
    <property type="entry name" value="ShlB"/>
    <property type="match status" value="1"/>
</dbReference>
<protein>
    <submittedName>
        <fullName evidence="7">Hemolysin activation/secretion protein</fullName>
    </submittedName>
</protein>
<evidence type="ECO:0000256" key="4">
    <source>
        <dbReference type="SAM" id="MobiDB-lite"/>
    </source>
</evidence>
<evidence type="ECO:0000256" key="3">
    <source>
        <dbReference type="ARBA" id="ARBA00023237"/>
    </source>
</evidence>
<evidence type="ECO:0000259" key="5">
    <source>
        <dbReference type="Pfam" id="PF03865"/>
    </source>
</evidence>
<dbReference type="PANTHER" id="PTHR34597:SF6">
    <property type="entry name" value="BLR6126 PROTEIN"/>
    <property type="match status" value="1"/>
</dbReference>
<feature type="compositionally biased region" description="Acidic residues" evidence="4">
    <location>
        <begin position="8"/>
        <end position="18"/>
    </location>
</feature>
<evidence type="ECO:0000256" key="1">
    <source>
        <dbReference type="ARBA" id="ARBA00022452"/>
    </source>
</evidence>
<evidence type="ECO:0000313" key="8">
    <source>
        <dbReference type="Proteomes" id="UP000537161"/>
    </source>
</evidence>